<gene>
    <name evidence="6" type="ORF">K0504_09110</name>
</gene>
<feature type="domain" description="Type I restriction modification DNA specificity" evidence="5">
    <location>
        <begin position="254"/>
        <end position="432"/>
    </location>
</feature>
<dbReference type="SUPFAM" id="SSF116734">
    <property type="entry name" value="DNA methylase specificity domain"/>
    <property type="match status" value="2"/>
</dbReference>
<keyword evidence="3" id="KW-0238">DNA-binding</keyword>
<keyword evidence="6" id="KW-0378">Hydrolase</keyword>
<keyword evidence="4" id="KW-0175">Coiled coil</keyword>
<evidence type="ECO:0000313" key="6">
    <source>
        <dbReference type="EMBL" id="MBW8191193.1"/>
    </source>
</evidence>
<evidence type="ECO:0000313" key="7">
    <source>
        <dbReference type="Proteomes" id="UP001166251"/>
    </source>
</evidence>
<dbReference type="GO" id="GO:0004519">
    <property type="term" value="F:endonuclease activity"/>
    <property type="evidence" value="ECO:0007669"/>
    <property type="project" value="UniProtKB-KW"/>
</dbReference>
<keyword evidence="6" id="KW-0540">Nuclease</keyword>
<dbReference type="Proteomes" id="UP001166251">
    <property type="component" value="Unassembled WGS sequence"/>
</dbReference>
<feature type="coiled-coil region" evidence="4">
    <location>
        <begin position="192"/>
        <end position="219"/>
    </location>
</feature>
<dbReference type="InterPro" id="IPR044946">
    <property type="entry name" value="Restrct_endonuc_typeI_TRD_sf"/>
</dbReference>
<dbReference type="Gene3D" id="3.90.220.20">
    <property type="entry name" value="DNA methylase specificity domains"/>
    <property type="match status" value="2"/>
</dbReference>
<keyword evidence="6" id="KW-0255">Endonuclease</keyword>
<dbReference type="Gene3D" id="1.10.287.1120">
    <property type="entry name" value="Bipartite methylase S protein"/>
    <property type="match status" value="2"/>
</dbReference>
<reference evidence="6" key="1">
    <citation type="submission" date="2021-07" db="EMBL/GenBank/DDBJ databases">
        <title>Neiella marina sp. nov., isolated from the intestinal content of sea cucumber Apostichopus japonicus.</title>
        <authorList>
            <person name="Bai X."/>
        </authorList>
    </citation>
    <scope>NUCLEOTIDE SEQUENCE</scope>
    <source>
        <strain evidence="6">126</strain>
    </source>
</reference>
<dbReference type="EMBL" id="JAHZSS010000009">
    <property type="protein sequence ID" value="MBW8191193.1"/>
    <property type="molecule type" value="Genomic_DNA"/>
</dbReference>
<name>A0ABS7EFR6_9GAMM</name>
<comment type="caution">
    <text evidence="6">The sequence shown here is derived from an EMBL/GenBank/DDBJ whole genome shotgun (WGS) entry which is preliminary data.</text>
</comment>
<dbReference type="EC" id="3.1.21.-" evidence="6"/>
<comment type="similarity">
    <text evidence="1">Belongs to the type-I restriction system S methylase family.</text>
</comment>
<dbReference type="RefSeq" id="WP_220103877.1">
    <property type="nucleotide sequence ID" value="NZ_JAHZSS010000009.1"/>
</dbReference>
<sequence>MSNQVAEVSAKYLVEAAEKAVPVGYKQTEVGVIPEDWDVATIEELAGIIDPQPDHRTPPESSNGEPYIGISDFINSKEVDWTASRKIISKAVDKQEKSFQLQKGDIVFGKIGTIGVPKFVPQVPFRFALSANVILLQPKNIEPVYLMEFFYSELFQKTLKSELHSTSQAAFGMNKMRLIELPLPPKEEQTAIANALSDVDALIRELEKLIAKKQAIKTATMQQLLTGRTRLPQFALREDGMPKGTKPSELGEIPDDWEVHALGSLCGYQNGKAQEQYFNSNDGYKVISIGNYSESGRYIETGSYIDKQFKNEIGRFVLSCDDLTMILNDKTAVGTIIGRVLLIEADDTYVMNQRTMRLTPKEGVQSKFLHFLINSDSVHKRIVGMAKPGTQIYVNTDDVLEFNLIVPNSQYEQTAIATILSDMDAEIQALEQRLGKTRQIKQGMMQELLTGKTRLIKSSKEVIHE</sequence>
<keyword evidence="2" id="KW-0680">Restriction system</keyword>
<evidence type="ECO:0000259" key="5">
    <source>
        <dbReference type="Pfam" id="PF01420"/>
    </source>
</evidence>
<feature type="coiled-coil region" evidence="4">
    <location>
        <begin position="420"/>
        <end position="447"/>
    </location>
</feature>
<accession>A0ABS7EFR6</accession>
<evidence type="ECO:0000256" key="3">
    <source>
        <dbReference type="ARBA" id="ARBA00023125"/>
    </source>
</evidence>
<feature type="domain" description="Type I restriction modification DNA specificity" evidence="5">
    <location>
        <begin position="34"/>
        <end position="214"/>
    </location>
</feature>
<dbReference type="PANTHER" id="PTHR30408">
    <property type="entry name" value="TYPE-1 RESTRICTION ENZYME ECOKI SPECIFICITY PROTEIN"/>
    <property type="match status" value="1"/>
</dbReference>
<dbReference type="InterPro" id="IPR052021">
    <property type="entry name" value="Type-I_RS_S_subunit"/>
</dbReference>
<evidence type="ECO:0000256" key="2">
    <source>
        <dbReference type="ARBA" id="ARBA00022747"/>
    </source>
</evidence>
<keyword evidence="7" id="KW-1185">Reference proteome</keyword>
<evidence type="ECO:0000256" key="1">
    <source>
        <dbReference type="ARBA" id="ARBA00010923"/>
    </source>
</evidence>
<proteinExistence type="inferred from homology"/>
<organism evidence="6 7">
    <name type="scientific">Neiella holothuriorum</name>
    <dbReference type="NCBI Taxonomy" id="2870530"/>
    <lineage>
        <taxon>Bacteria</taxon>
        <taxon>Pseudomonadati</taxon>
        <taxon>Pseudomonadota</taxon>
        <taxon>Gammaproteobacteria</taxon>
        <taxon>Alteromonadales</taxon>
        <taxon>Echinimonadaceae</taxon>
        <taxon>Neiella</taxon>
    </lineage>
</organism>
<dbReference type="Pfam" id="PF01420">
    <property type="entry name" value="Methylase_S"/>
    <property type="match status" value="2"/>
</dbReference>
<evidence type="ECO:0000256" key="4">
    <source>
        <dbReference type="SAM" id="Coils"/>
    </source>
</evidence>
<dbReference type="InterPro" id="IPR000055">
    <property type="entry name" value="Restrct_endonuc_typeI_TRD"/>
</dbReference>
<protein>
    <submittedName>
        <fullName evidence="6">Restriction endonuclease subunit S</fullName>
        <ecNumber evidence="6">3.1.21.-</ecNumber>
    </submittedName>
</protein>
<dbReference type="PANTHER" id="PTHR30408:SF12">
    <property type="entry name" value="TYPE I RESTRICTION ENZYME MJAVIII SPECIFICITY SUBUNIT"/>
    <property type="match status" value="1"/>
</dbReference>
<dbReference type="GO" id="GO:0016787">
    <property type="term" value="F:hydrolase activity"/>
    <property type="evidence" value="ECO:0007669"/>
    <property type="project" value="UniProtKB-KW"/>
</dbReference>